<evidence type="ECO:0000313" key="4">
    <source>
        <dbReference type="EMBL" id="PQJ87017.1"/>
    </source>
</evidence>
<keyword evidence="6" id="KW-1185">Reference proteome</keyword>
<gene>
    <name evidence="4" type="ORF">BTO23_12870</name>
    <name evidence="3" type="ORF">GCM10007855_07260</name>
</gene>
<keyword evidence="1" id="KW-1133">Transmembrane helix</keyword>
<dbReference type="RefSeq" id="WP_105063720.1">
    <property type="nucleotide sequence ID" value="NZ_BSOU01000002.1"/>
</dbReference>
<organism evidence="4 5">
    <name type="scientific">Aliivibrio sifiae</name>
    <dbReference type="NCBI Taxonomy" id="566293"/>
    <lineage>
        <taxon>Bacteria</taxon>
        <taxon>Pseudomonadati</taxon>
        <taxon>Pseudomonadota</taxon>
        <taxon>Gammaproteobacteria</taxon>
        <taxon>Vibrionales</taxon>
        <taxon>Vibrionaceae</taxon>
        <taxon>Aliivibrio</taxon>
    </lineage>
</organism>
<feature type="chain" id="PRO_5015466178" description="Protein BatD" evidence="2">
    <location>
        <begin position="24"/>
        <end position="417"/>
    </location>
</feature>
<reference evidence="3" key="4">
    <citation type="submission" date="2023-01" db="EMBL/GenBank/DDBJ databases">
        <title>Draft genome sequence of Aliivibrio sifiae strain NBRC 105001.</title>
        <authorList>
            <person name="Sun Q."/>
            <person name="Mori K."/>
        </authorList>
    </citation>
    <scope>NUCLEOTIDE SEQUENCE</scope>
    <source>
        <strain evidence="3">NBRC 105001</strain>
    </source>
</reference>
<dbReference type="AlphaFoldDB" id="A0A2S7X6U9"/>
<keyword evidence="2" id="KW-0732">Signal</keyword>
<dbReference type="PANTHER" id="PTHR40940">
    <property type="entry name" value="PROTEIN BATD-RELATED"/>
    <property type="match status" value="1"/>
</dbReference>
<feature type="signal peptide" evidence="2">
    <location>
        <begin position="1"/>
        <end position="23"/>
    </location>
</feature>
<dbReference type="OrthoDB" id="5293418at2"/>
<dbReference type="EMBL" id="BSOU01000002">
    <property type="protein sequence ID" value="GLR73852.1"/>
    <property type="molecule type" value="Genomic_DNA"/>
</dbReference>
<accession>A0A2S7X6U9</accession>
<evidence type="ECO:0000256" key="2">
    <source>
        <dbReference type="SAM" id="SignalP"/>
    </source>
</evidence>
<dbReference type="Proteomes" id="UP001156660">
    <property type="component" value="Unassembled WGS sequence"/>
</dbReference>
<reference evidence="3" key="1">
    <citation type="journal article" date="2014" name="Int. J. Syst. Evol. Microbiol.">
        <title>Complete genome of a new Firmicutes species belonging to the dominant human colonic microbiota ('Ruminococcus bicirculans') reveals two chromosomes and a selective capacity to utilize plant glucans.</title>
        <authorList>
            <consortium name="NISC Comparative Sequencing Program"/>
            <person name="Wegmann U."/>
            <person name="Louis P."/>
            <person name="Goesmann A."/>
            <person name="Henrissat B."/>
            <person name="Duncan S.H."/>
            <person name="Flint H.J."/>
        </authorList>
    </citation>
    <scope>NUCLEOTIDE SEQUENCE</scope>
    <source>
        <strain evidence="3">NBRC 105001</strain>
    </source>
</reference>
<name>A0A2S7X6U9_9GAMM</name>
<dbReference type="EMBL" id="MSCP01000002">
    <property type="protein sequence ID" value="PQJ87017.1"/>
    <property type="molecule type" value="Genomic_DNA"/>
</dbReference>
<evidence type="ECO:0000313" key="5">
    <source>
        <dbReference type="Proteomes" id="UP000239273"/>
    </source>
</evidence>
<keyword evidence="1" id="KW-0812">Transmembrane</keyword>
<protein>
    <recommendedName>
        <fullName evidence="7">Protein BatD</fullName>
    </recommendedName>
</protein>
<dbReference type="Proteomes" id="UP000239273">
    <property type="component" value="Unassembled WGS sequence"/>
</dbReference>
<evidence type="ECO:0000256" key="1">
    <source>
        <dbReference type="SAM" id="Phobius"/>
    </source>
</evidence>
<reference evidence="6" key="3">
    <citation type="journal article" date="2019" name="Int. J. Syst. Evol. Microbiol.">
        <title>The Global Catalogue of Microorganisms (GCM) 10K type strain sequencing project: providing services to taxonomists for standard genome sequencing and annotation.</title>
        <authorList>
            <consortium name="The Broad Institute Genomics Platform"/>
            <consortium name="The Broad Institute Genome Sequencing Center for Infectious Disease"/>
            <person name="Wu L."/>
            <person name="Ma J."/>
        </authorList>
    </citation>
    <scope>NUCLEOTIDE SEQUENCE [LARGE SCALE GENOMIC DNA]</scope>
    <source>
        <strain evidence="6">NBRC 105001</strain>
    </source>
</reference>
<evidence type="ECO:0000313" key="6">
    <source>
        <dbReference type="Proteomes" id="UP001156660"/>
    </source>
</evidence>
<dbReference type="InterPro" id="IPR025738">
    <property type="entry name" value="BatD"/>
</dbReference>
<reference evidence="4 5" key="2">
    <citation type="submission" date="2016-12" db="EMBL/GenBank/DDBJ databases">
        <title>Diversity of luminous bacteria.</title>
        <authorList>
            <person name="Yoshizawa S."/>
            <person name="Kogure K."/>
        </authorList>
    </citation>
    <scope>NUCLEOTIDE SEQUENCE [LARGE SCALE GENOMIC DNA]</scope>
    <source>
        <strain evidence="4 5">NBRC 105001</strain>
    </source>
</reference>
<feature type="transmembrane region" description="Helical" evidence="1">
    <location>
        <begin position="313"/>
        <end position="333"/>
    </location>
</feature>
<evidence type="ECO:0000313" key="3">
    <source>
        <dbReference type="EMBL" id="GLR73852.1"/>
    </source>
</evidence>
<dbReference type="PANTHER" id="PTHR40940:SF1">
    <property type="entry name" value="PROTEIN BATD"/>
    <property type="match status" value="1"/>
</dbReference>
<keyword evidence="1" id="KW-0472">Membrane</keyword>
<evidence type="ECO:0008006" key="7">
    <source>
        <dbReference type="Google" id="ProtNLM"/>
    </source>
</evidence>
<proteinExistence type="predicted"/>
<comment type="caution">
    <text evidence="4">The sequence shown here is derived from an EMBL/GenBank/DDBJ whole genome shotgun (WGS) entry which is preliminary data.</text>
</comment>
<sequence>MHRAHASLLLLLMLFVTSFSLYAKEEPVPTMQELINNNKITLTSWLSSESTNLDKKRPTVIAINQPVILTIDIATPRWFTDGTVIETISIPNLIAQQRNLQATNYSQMEGEQTWSHQRWEIPLFAQQSGQFIVPSIGIKITVSVATGKSVQGVLFTSQHRFSVQRPTAKMTHPDEWIIAPEAALTQDWQASTAQKTNVDIGASTLTVGDAITRTITLKVPDSLAMLLPPLLPAIQNKAILRYTDPIQLKDINNRGEHTAQKKESETYVLQTGGEVTLPSITIPFWNTMTQQSEKLILEGKTIRVKHTLSSWLIAYWKILVLITLITITCFDFIKKITHYYKSHPYPDWFVFLQSIKSHSYPQIRLYLYRRLFNKTDLLELKKYQTNNQKKWLKNSETLQQSTLPPRKLWQLWFKIKK</sequence>